<accession>A0A915HWM1</accession>
<evidence type="ECO:0000313" key="2">
    <source>
        <dbReference type="WBParaSite" id="nRc.2.0.1.t06289-RA"/>
    </source>
</evidence>
<organism evidence="1 2">
    <name type="scientific">Romanomermis culicivorax</name>
    <name type="common">Nematode worm</name>
    <dbReference type="NCBI Taxonomy" id="13658"/>
    <lineage>
        <taxon>Eukaryota</taxon>
        <taxon>Metazoa</taxon>
        <taxon>Ecdysozoa</taxon>
        <taxon>Nematoda</taxon>
        <taxon>Enoplea</taxon>
        <taxon>Dorylaimia</taxon>
        <taxon>Mermithida</taxon>
        <taxon>Mermithoidea</taxon>
        <taxon>Mermithidae</taxon>
        <taxon>Romanomermis</taxon>
    </lineage>
</organism>
<name>A0A915HWM1_ROMCU</name>
<dbReference type="Proteomes" id="UP000887565">
    <property type="component" value="Unplaced"/>
</dbReference>
<dbReference type="AlphaFoldDB" id="A0A915HWM1"/>
<keyword evidence="1" id="KW-1185">Reference proteome</keyword>
<evidence type="ECO:0000313" key="1">
    <source>
        <dbReference type="Proteomes" id="UP000887565"/>
    </source>
</evidence>
<sequence>MPLAALLASPCSATEYTSVNDLLLHHAQNMNSQTHAIFYDCMWYSTDGNPRSWLTDWMNGIPEREPSFASDPGT</sequence>
<protein>
    <submittedName>
        <fullName evidence="2">Uncharacterized protein</fullName>
    </submittedName>
</protein>
<proteinExistence type="predicted"/>
<reference evidence="2" key="1">
    <citation type="submission" date="2022-11" db="UniProtKB">
        <authorList>
            <consortium name="WormBaseParasite"/>
        </authorList>
    </citation>
    <scope>IDENTIFICATION</scope>
</reference>
<dbReference type="WBParaSite" id="nRc.2.0.1.t06289-RA">
    <property type="protein sequence ID" value="nRc.2.0.1.t06289-RA"/>
    <property type="gene ID" value="nRc.2.0.1.g06289"/>
</dbReference>